<feature type="compositionally biased region" description="Gly residues" evidence="1">
    <location>
        <begin position="81"/>
        <end position="92"/>
    </location>
</feature>
<gene>
    <name evidence="2" type="ORF">TIFTF001_056273</name>
</gene>
<sequence>MGRERGGGAPGGLGAGGQPGREREGKRRGGAGVCWGRGAGVGGAPELLGAGGRRGAGGVLGAGREENRERGGQGWERVAGDGVGAGDGGKVTGDGEDKGGIVYMR</sequence>
<feature type="compositionally biased region" description="Gly residues" evidence="1">
    <location>
        <begin position="7"/>
        <end position="19"/>
    </location>
</feature>
<comment type="caution">
    <text evidence="2">The sequence shown here is derived from an EMBL/GenBank/DDBJ whole genome shotgun (WGS) entry which is preliminary data.</text>
</comment>
<name>A0AA88ENN0_FICCA</name>
<dbReference type="AlphaFoldDB" id="A0AA88ENN0"/>
<organism evidence="2 3">
    <name type="scientific">Ficus carica</name>
    <name type="common">Common fig</name>
    <dbReference type="NCBI Taxonomy" id="3494"/>
    <lineage>
        <taxon>Eukaryota</taxon>
        <taxon>Viridiplantae</taxon>
        <taxon>Streptophyta</taxon>
        <taxon>Embryophyta</taxon>
        <taxon>Tracheophyta</taxon>
        <taxon>Spermatophyta</taxon>
        <taxon>Magnoliopsida</taxon>
        <taxon>eudicotyledons</taxon>
        <taxon>Gunneridae</taxon>
        <taxon>Pentapetalae</taxon>
        <taxon>rosids</taxon>
        <taxon>fabids</taxon>
        <taxon>Rosales</taxon>
        <taxon>Moraceae</taxon>
        <taxon>Ficeae</taxon>
        <taxon>Ficus</taxon>
    </lineage>
</organism>
<feature type="region of interest" description="Disordered" evidence="1">
    <location>
        <begin position="1"/>
        <end position="105"/>
    </location>
</feature>
<evidence type="ECO:0000313" key="3">
    <source>
        <dbReference type="Proteomes" id="UP001187192"/>
    </source>
</evidence>
<accession>A0AA88ENN0</accession>
<evidence type="ECO:0000256" key="1">
    <source>
        <dbReference type="SAM" id="MobiDB-lite"/>
    </source>
</evidence>
<keyword evidence="3" id="KW-1185">Reference proteome</keyword>
<evidence type="ECO:0000313" key="2">
    <source>
        <dbReference type="EMBL" id="GMN75766.1"/>
    </source>
</evidence>
<proteinExistence type="predicted"/>
<protein>
    <submittedName>
        <fullName evidence="2">Uncharacterized protein</fullName>
    </submittedName>
</protein>
<dbReference type="EMBL" id="BTGU01020207">
    <property type="protein sequence ID" value="GMN75766.1"/>
    <property type="molecule type" value="Genomic_DNA"/>
</dbReference>
<feature type="compositionally biased region" description="Gly residues" evidence="1">
    <location>
        <begin position="30"/>
        <end position="61"/>
    </location>
</feature>
<reference evidence="2" key="1">
    <citation type="submission" date="2023-07" db="EMBL/GenBank/DDBJ databases">
        <title>draft genome sequence of fig (Ficus carica).</title>
        <authorList>
            <person name="Takahashi T."/>
            <person name="Nishimura K."/>
        </authorList>
    </citation>
    <scope>NUCLEOTIDE SEQUENCE</scope>
</reference>
<dbReference type="Proteomes" id="UP001187192">
    <property type="component" value="Unassembled WGS sequence"/>
</dbReference>